<dbReference type="AlphaFoldDB" id="A0A6J0BQQ8"/>
<dbReference type="FunCoup" id="A0A6J0BQQ8">
    <property type="interactions" value="32"/>
</dbReference>
<evidence type="ECO:0000313" key="3">
    <source>
        <dbReference type="RefSeq" id="XP_015516850.1"/>
    </source>
</evidence>
<dbReference type="PANTHER" id="PTHR43861:SF1">
    <property type="entry name" value="TRANS-ACONITATE 2-METHYLTRANSFERASE"/>
    <property type="match status" value="1"/>
</dbReference>
<dbReference type="OrthoDB" id="8300214at2759"/>
<dbReference type="InterPro" id="IPR029063">
    <property type="entry name" value="SAM-dependent_MTases_sf"/>
</dbReference>
<dbReference type="SUPFAM" id="SSF53335">
    <property type="entry name" value="S-adenosyl-L-methionine-dependent methyltransferases"/>
    <property type="match status" value="1"/>
</dbReference>
<dbReference type="Pfam" id="PF08242">
    <property type="entry name" value="Methyltransf_12"/>
    <property type="match status" value="1"/>
</dbReference>
<keyword evidence="2" id="KW-1185">Reference proteome</keyword>
<organism evidence="3">
    <name type="scientific">Neodiprion lecontei</name>
    <name type="common">Redheaded pine sawfly</name>
    <dbReference type="NCBI Taxonomy" id="441921"/>
    <lineage>
        <taxon>Eukaryota</taxon>
        <taxon>Metazoa</taxon>
        <taxon>Ecdysozoa</taxon>
        <taxon>Arthropoda</taxon>
        <taxon>Hexapoda</taxon>
        <taxon>Insecta</taxon>
        <taxon>Pterygota</taxon>
        <taxon>Neoptera</taxon>
        <taxon>Endopterygota</taxon>
        <taxon>Hymenoptera</taxon>
        <taxon>Tenthredinoidea</taxon>
        <taxon>Diprionidae</taxon>
        <taxon>Diprioninae</taxon>
        <taxon>Neodiprion</taxon>
    </lineage>
</organism>
<evidence type="ECO:0000313" key="2">
    <source>
        <dbReference type="Proteomes" id="UP000829291"/>
    </source>
</evidence>
<accession>A0A6J0BQQ8</accession>
<evidence type="ECO:0000259" key="1">
    <source>
        <dbReference type="Pfam" id="PF08242"/>
    </source>
</evidence>
<dbReference type="Proteomes" id="UP000829291">
    <property type="component" value="Chromosome 3"/>
</dbReference>
<protein>
    <submittedName>
        <fullName evidence="3">Juvenile hormone acid O-methyltransferase</fullName>
    </submittedName>
</protein>
<dbReference type="Gene3D" id="3.40.50.150">
    <property type="entry name" value="Vaccinia Virus protein VP39"/>
    <property type="match status" value="1"/>
</dbReference>
<dbReference type="RefSeq" id="XP_015516850.1">
    <property type="nucleotide sequence ID" value="XM_015661364.2"/>
</dbReference>
<sequence>MDRPELYIKANLSQRNDASNITAEFREELKQMSGRCLDIGSGPGDVVMDFILPRINPNATIVCSDISEAMVKYGTDKYGGNNRMTYIKLDIETPNLPSNLVQQFNHITSFYCLHWCQNMRKVFENIFNLLRPGGTCLLLFVANDASTNAYKTLAAMPRYKPYMTDADSYIPFYQHPDRQDKTPKILLQEIGFEVCHCSRRQKSYVFDKPEALSDFVLSGNPFVERMPMHLRDDYKKDLVKEVAKHQIIFSQDPNNRDLYSVLYIYYLFVVYMKKPF</sequence>
<proteinExistence type="predicted"/>
<dbReference type="GeneID" id="107222133"/>
<gene>
    <name evidence="3" type="primary">LOC107222133</name>
</gene>
<dbReference type="PANTHER" id="PTHR43861">
    <property type="entry name" value="TRANS-ACONITATE 2-METHYLTRANSFERASE-RELATED"/>
    <property type="match status" value="1"/>
</dbReference>
<reference evidence="3" key="1">
    <citation type="submission" date="2025-08" db="UniProtKB">
        <authorList>
            <consortium name="RefSeq"/>
        </authorList>
    </citation>
    <scope>IDENTIFICATION</scope>
    <source>
        <tissue evidence="3">Thorax and Abdomen</tissue>
    </source>
</reference>
<feature type="domain" description="Methyltransferase type 12" evidence="1">
    <location>
        <begin position="37"/>
        <end position="135"/>
    </location>
</feature>
<dbReference type="CDD" id="cd02440">
    <property type="entry name" value="AdoMet_MTases"/>
    <property type="match status" value="1"/>
</dbReference>
<dbReference type="InParanoid" id="A0A6J0BQQ8"/>
<name>A0A6J0BQQ8_NEOLC</name>
<dbReference type="InterPro" id="IPR013217">
    <property type="entry name" value="Methyltransf_12"/>
</dbReference>
<dbReference type="KEGG" id="nlo:107222133"/>